<keyword evidence="1" id="KW-0732">Signal</keyword>
<dbReference type="PROSITE" id="PS50405">
    <property type="entry name" value="GST_CTER"/>
    <property type="match status" value="1"/>
</dbReference>
<feature type="domain" description="GST C-terminal" evidence="2">
    <location>
        <begin position="257"/>
        <end position="394"/>
    </location>
</feature>
<comment type="caution">
    <text evidence="3">The sequence shown here is derived from an EMBL/GenBank/DDBJ whole genome shotgun (WGS) entry which is preliminary data.</text>
</comment>
<dbReference type="InterPro" id="IPR004045">
    <property type="entry name" value="Glutathione_S-Trfase_N"/>
</dbReference>
<evidence type="ECO:0000313" key="3">
    <source>
        <dbReference type="EMBL" id="CAB9500596.1"/>
    </source>
</evidence>
<dbReference type="SUPFAM" id="SSF47616">
    <property type="entry name" value="GST C-terminal domain-like"/>
    <property type="match status" value="1"/>
</dbReference>
<dbReference type="EMBL" id="CAICTM010000086">
    <property type="protein sequence ID" value="CAB9500596.1"/>
    <property type="molecule type" value="Genomic_DNA"/>
</dbReference>
<dbReference type="InterPro" id="IPR016639">
    <property type="entry name" value="GST_Omega/GSH"/>
</dbReference>
<evidence type="ECO:0000313" key="4">
    <source>
        <dbReference type="Proteomes" id="UP001153069"/>
    </source>
</evidence>
<evidence type="ECO:0000259" key="2">
    <source>
        <dbReference type="PROSITE" id="PS50405"/>
    </source>
</evidence>
<gene>
    <name evidence="3" type="ORF">SEMRO_87_G046150.1</name>
</gene>
<dbReference type="Gene3D" id="3.40.30.10">
    <property type="entry name" value="Glutaredoxin"/>
    <property type="match status" value="1"/>
</dbReference>
<dbReference type="PANTHER" id="PTHR32419">
    <property type="entry name" value="GLUTATHIONYL-HYDROQUINONE REDUCTASE"/>
    <property type="match status" value="1"/>
</dbReference>
<dbReference type="InterPro" id="IPR047047">
    <property type="entry name" value="GST_Omega-like_C"/>
</dbReference>
<dbReference type="CDD" id="cd03190">
    <property type="entry name" value="GST_C_Omega_like"/>
    <property type="match status" value="1"/>
</dbReference>
<proteinExistence type="predicted"/>
<organism evidence="3 4">
    <name type="scientific">Seminavis robusta</name>
    <dbReference type="NCBI Taxonomy" id="568900"/>
    <lineage>
        <taxon>Eukaryota</taxon>
        <taxon>Sar</taxon>
        <taxon>Stramenopiles</taxon>
        <taxon>Ochrophyta</taxon>
        <taxon>Bacillariophyta</taxon>
        <taxon>Bacillariophyceae</taxon>
        <taxon>Bacillariophycidae</taxon>
        <taxon>Naviculales</taxon>
        <taxon>Naviculaceae</taxon>
        <taxon>Seminavis</taxon>
    </lineage>
</organism>
<reference evidence="3" key="1">
    <citation type="submission" date="2020-06" db="EMBL/GenBank/DDBJ databases">
        <authorList>
            <consortium name="Plant Systems Biology data submission"/>
        </authorList>
    </citation>
    <scope>NUCLEOTIDE SEQUENCE</scope>
    <source>
        <strain evidence="3">D6</strain>
    </source>
</reference>
<keyword evidence="4" id="KW-1185">Reference proteome</keyword>
<dbReference type="GO" id="GO:0005737">
    <property type="term" value="C:cytoplasm"/>
    <property type="evidence" value="ECO:0007669"/>
    <property type="project" value="TreeGrafter"/>
</dbReference>
<feature type="signal peptide" evidence="1">
    <location>
        <begin position="1"/>
        <end position="36"/>
    </location>
</feature>
<name>A0A9N8DH84_9STRA</name>
<accession>A0A9N8DH84</accession>
<dbReference type="SUPFAM" id="SSF52833">
    <property type="entry name" value="Thioredoxin-like"/>
    <property type="match status" value="1"/>
</dbReference>
<dbReference type="OrthoDB" id="2309723at2759"/>
<protein>
    <submittedName>
        <fullName evidence="3">Glutathionyl-hydroquinone reductase</fullName>
    </submittedName>
</protein>
<dbReference type="InterPro" id="IPR010987">
    <property type="entry name" value="Glutathione-S-Trfase_C-like"/>
</dbReference>
<dbReference type="PANTHER" id="PTHR32419:SF6">
    <property type="entry name" value="GLUTATHIONE S-TRANSFERASE OMEGA-LIKE 1-RELATED"/>
    <property type="match status" value="1"/>
</dbReference>
<dbReference type="Gene3D" id="1.20.1050.10">
    <property type="match status" value="1"/>
</dbReference>
<dbReference type="Pfam" id="PF13409">
    <property type="entry name" value="GST_N_2"/>
    <property type="match status" value="1"/>
</dbReference>
<evidence type="ECO:0000256" key="1">
    <source>
        <dbReference type="SAM" id="SignalP"/>
    </source>
</evidence>
<dbReference type="Proteomes" id="UP001153069">
    <property type="component" value="Unassembled WGS sequence"/>
</dbReference>
<dbReference type="InterPro" id="IPR036249">
    <property type="entry name" value="Thioredoxin-like_sf"/>
</dbReference>
<sequence>MMMTTASSSSSSVTRWMAMVPPLLLILLLSSDPVSAFGSNPSSLLPPRSRTSSTTALHNNNKLDKGFNLLEIASSVVPQGRIVSTVKESWKFGWQRMMAELAPQDKDGRYTRPSYSFENFIGKTPSFPDEPGRYHLYVGNPCPWCHRARLVVNILGFDSQEISVTQLVDDPVKASRGGWVFSEQDQDPLYGCKDLRELYDKLSPTGSFKGRCTAPLLVDKKTKRAVSNESSDIVRMLSAATFGRKEDDSSSKLDLYPPALTTEIDATNEWVYRLLNNGCYRCGFATTQLAYDEASRDVREGLRRCEEILAKQDYLCQLQFTEADLRLLPTILRFDGAYAPLFKAGGTHLRIRSDYPNVHAWLKRCWAMPGVPESIDLADATGSYYKQLFPLNPGGILPTPVTPQDLGLE</sequence>
<dbReference type="InterPro" id="IPR036282">
    <property type="entry name" value="Glutathione-S-Trfase_C_sf"/>
</dbReference>
<feature type="chain" id="PRO_5040358876" evidence="1">
    <location>
        <begin position="37"/>
        <end position="409"/>
    </location>
</feature>
<dbReference type="Pfam" id="PF13410">
    <property type="entry name" value="GST_C_2"/>
    <property type="match status" value="1"/>
</dbReference>
<dbReference type="AlphaFoldDB" id="A0A9N8DH84"/>
<dbReference type="GO" id="GO:0004364">
    <property type="term" value="F:glutathione transferase activity"/>
    <property type="evidence" value="ECO:0007669"/>
    <property type="project" value="InterPro"/>
</dbReference>